<dbReference type="InterPro" id="IPR036986">
    <property type="entry name" value="S4_RNA-bd_sf"/>
</dbReference>
<comment type="function">
    <text evidence="4">Responsible for synthesis of pseudouridine from uracil.</text>
</comment>
<dbReference type="Proteomes" id="UP000831120">
    <property type="component" value="Chromosome"/>
</dbReference>
<comment type="similarity">
    <text evidence="1 4">Belongs to the pseudouridine synthase RluA family.</text>
</comment>
<dbReference type="InterPro" id="IPR006225">
    <property type="entry name" value="PsdUridine_synth_RluC/D"/>
</dbReference>
<reference evidence="6 7" key="1">
    <citation type="journal article" date="2022" name="Microbiol. Resour. Announc.">
        <title>Complete Genome Sequences of Thermus Strains Isolated from Senami Hot Spring in Japan.</title>
        <authorList>
            <person name="Miyazaki K."/>
        </authorList>
    </citation>
    <scope>NUCLEOTIDE SEQUENCE [LARGE SCALE GENOMIC DNA]</scope>
    <source>
        <strain evidence="6 7">SNM4-1</strain>
    </source>
</reference>
<evidence type="ECO:0000256" key="2">
    <source>
        <dbReference type="ARBA" id="ARBA00023235"/>
    </source>
</evidence>
<dbReference type="SUPFAM" id="SSF55120">
    <property type="entry name" value="Pseudouridine synthase"/>
    <property type="match status" value="1"/>
</dbReference>
<gene>
    <name evidence="6" type="ORF">TbrSNM41_17550</name>
</gene>
<comment type="catalytic activity">
    <reaction evidence="4">
        <text>a uridine in RNA = a pseudouridine in RNA</text>
        <dbReference type="Rhea" id="RHEA:48348"/>
        <dbReference type="Rhea" id="RHEA-COMP:12068"/>
        <dbReference type="Rhea" id="RHEA-COMP:12069"/>
        <dbReference type="ChEBI" id="CHEBI:65314"/>
        <dbReference type="ChEBI" id="CHEBI:65315"/>
    </reaction>
</comment>
<dbReference type="CDD" id="cd02869">
    <property type="entry name" value="PseudoU_synth_RluA_like"/>
    <property type="match status" value="1"/>
</dbReference>
<evidence type="ECO:0000256" key="3">
    <source>
        <dbReference type="PROSITE-ProRule" id="PRU00182"/>
    </source>
</evidence>
<evidence type="ECO:0000313" key="7">
    <source>
        <dbReference type="Proteomes" id="UP000831120"/>
    </source>
</evidence>
<dbReference type="PROSITE" id="PS01129">
    <property type="entry name" value="PSI_RLU"/>
    <property type="match status" value="1"/>
</dbReference>
<dbReference type="Gene3D" id="3.10.290.10">
    <property type="entry name" value="RNA-binding S4 domain"/>
    <property type="match status" value="1"/>
</dbReference>
<dbReference type="NCBIfam" id="TIGR00005">
    <property type="entry name" value="rluA_subfam"/>
    <property type="match status" value="1"/>
</dbReference>
<protein>
    <recommendedName>
        <fullName evidence="4">Pseudouridine synthase</fullName>
        <ecNumber evidence="4">5.4.99.-</ecNumber>
    </recommendedName>
</protein>
<dbReference type="EC" id="5.4.99.-" evidence="4"/>
<dbReference type="InterPro" id="IPR002942">
    <property type="entry name" value="S4_RNA-bd"/>
</dbReference>
<sequence length="314" mass="34818">MGTVVRFQAEGVRLDQAVAEACGVSRARAQAWIAEGRVRVGNRVVEKPAYRLKGEEVQVEPPEERPMVVPEDLPIPVLYEDEDLLVLNKPPGLLTHPAPGVYTGTVVNALLGRYLEVPEALPSARPEWVRPGIVHRLDKDTSGVLVVAKHPGAVEALSRAFRDRLVMKRYLALTEGHPKEGALIAPIGRHPVERHKMHVGGVAPRYAETEFRVLATAGPYALVEARPHTGRTHQIRVHLKHLKAPILGDEVYGRKSPHIPRQALHAYELRIPHPRTGRILEFLAPVPLDMVRAWEAVGGVWPEETRLEGYTGVQ</sequence>
<keyword evidence="3" id="KW-0694">RNA-binding</keyword>
<dbReference type="InterPro" id="IPR050188">
    <property type="entry name" value="RluA_PseudoU_synthase"/>
</dbReference>
<keyword evidence="2 4" id="KW-0413">Isomerase</keyword>
<dbReference type="SMART" id="SM00363">
    <property type="entry name" value="S4"/>
    <property type="match status" value="1"/>
</dbReference>
<dbReference type="EMBL" id="AP025593">
    <property type="protein sequence ID" value="BDG17021.1"/>
    <property type="molecule type" value="Genomic_DNA"/>
</dbReference>
<dbReference type="InterPro" id="IPR006224">
    <property type="entry name" value="PsdUridine_synth_RluA-like_CS"/>
</dbReference>
<dbReference type="CDD" id="cd00165">
    <property type="entry name" value="S4"/>
    <property type="match status" value="1"/>
</dbReference>
<name>A0ABN6NHY0_THEBO</name>
<feature type="domain" description="RNA-binding S4" evidence="5">
    <location>
        <begin position="12"/>
        <end position="74"/>
    </location>
</feature>
<dbReference type="Pfam" id="PF01479">
    <property type="entry name" value="S4"/>
    <property type="match status" value="1"/>
</dbReference>
<evidence type="ECO:0000313" key="6">
    <source>
        <dbReference type="EMBL" id="BDG17021.1"/>
    </source>
</evidence>
<dbReference type="PANTHER" id="PTHR21600">
    <property type="entry name" value="MITOCHONDRIAL RNA PSEUDOURIDINE SYNTHASE"/>
    <property type="match status" value="1"/>
</dbReference>
<evidence type="ECO:0000259" key="5">
    <source>
        <dbReference type="SMART" id="SM00363"/>
    </source>
</evidence>
<organism evidence="6 7">
    <name type="scientific">Thermus brockianus</name>
    <dbReference type="NCBI Taxonomy" id="56956"/>
    <lineage>
        <taxon>Bacteria</taxon>
        <taxon>Thermotogati</taxon>
        <taxon>Deinococcota</taxon>
        <taxon>Deinococci</taxon>
        <taxon>Thermales</taxon>
        <taxon>Thermaceae</taxon>
        <taxon>Thermus</taxon>
    </lineage>
</organism>
<dbReference type="PROSITE" id="PS50889">
    <property type="entry name" value="S4"/>
    <property type="match status" value="1"/>
</dbReference>
<dbReference type="InterPro" id="IPR006145">
    <property type="entry name" value="PsdUridine_synth_RsuA/RluA"/>
</dbReference>
<dbReference type="InterPro" id="IPR020103">
    <property type="entry name" value="PsdUridine_synth_cat_dom_sf"/>
</dbReference>
<keyword evidence="7" id="KW-1185">Reference proteome</keyword>
<dbReference type="SUPFAM" id="SSF55174">
    <property type="entry name" value="Alpha-L RNA-binding motif"/>
    <property type="match status" value="1"/>
</dbReference>
<dbReference type="Pfam" id="PF00849">
    <property type="entry name" value="PseudoU_synth_2"/>
    <property type="match status" value="1"/>
</dbReference>
<dbReference type="Gene3D" id="3.30.2350.10">
    <property type="entry name" value="Pseudouridine synthase"/>
    <property type="match status" value="1"/>
</dbReference>
<evidence type="ECO:0000256" key="1">
    <source>
        <dbReference type="ARBA" id="ARBA00010876"/>
    </source>
</evidence>
<accession>A0ABN6NHY0</accession>
<evidence type="ECO:0000256" key="4">
    <source>
        <dbReference type="RuleBase" id="RU362028"/>
    </source>
</evidence>
<dbReference type="PANTHER" id="PTHR21600:SF44">
    <property type="entry name" value="RIBOSOMAL LARGE SUBUNIT PSEUDOURIDINE SYNTHASE D"/>
    <property type="match status" value="1"/>
</dbReference>
<proteinExistence type="inferred from homology"/>